<feature type="transmembrane region" description="Helical" evidence="2">
    <location>
        <begin position="214"/>
        <end position="235"/>
    </location>
</feature>
<dbReference type="EMBL" id="CP017269">
    <property type="protein sequence ID" value="AOT72096.1"/>
    <property type="molecule type" value="Genomic_DNA"/>
</dbReference>
<dbReference type="InterPro" id="IPR040690">
    <property type="entry name" value="FtsX_ECD"/>
</dbReference>
<dbReference type="PANTHER" id="PTHR47755">
    <property type="entry name" value="CELL DIVISION PROTEIN FTSX"/>
    <property type="match status" value="1"/>
</dbReference>
<keyword evidence="5" id="KW-1185">Reference proteome</keyword>
<dbReference type="Proteomes" id="UP000095743">
    <property type="component" value="Chromosome"/>
</dbReference>
<keyword evidence="1 2" id="KW-0472">Membrane</keyword>
<evidence type="ECO:0000259" key="3">
    <source>
        <dbReference type="Pfam" id="PF18075"/>
    </source>
</evidence>
<dbReference type="GO" id="GO:0005886">
    <property type="term" value="C:plasma membrane"/>
    <property type="evidence" value="ECO:0007669"/>
    <property type="project" value="UniProtKB-SubCell"/>
</dbReference>
<keyword evidence="1" id="KW-1003">Cell membrane</keyword>
<accession>A0A1D8GMD1</accession>
<keyword evidence="2" id="KW-1133">Transmembrane helix</keyword>
<dbReference type="PIRSF" id="PIRSF003097">
    <property type="entry name" value="FtsX"/>
    <property type="match status" value="1"/>
</dbReference>
<dbReference type="RefSeq" id="WP_069980411.1">
    <property type="nucleotide sequence ID" value="NZ_CP017269.1"/>
</dbReference>
<keyword evidence="2" id="KW-0812">Transmembrane</keyword>
<dbReference type="AlphaFoldDB" id="A0A1D8GMD1"/>
<comment type="function">
    <text evidence="1">Part of the ABC transporter FtsEX involved in asymmetric cellular division facilitating the initiation of sporulation.</text>
</comment>
<dbReference type="GO" id="GO:0051301">
    <property type="term" value="P:cell division"/>
    <property type="evidence" value="ECO:0007669"/>
    <property type="project" value="UniProtKB-KW"/>
</dbReference>
<name>A0A1D8GMD1_9FIRM</name>
<evidence type="ECO:0000313" key="4">
    <source>
        <dbReference type="EMBL" id="AOT72096.1"/>
    </source>
</evidence>
<protein>
    <recommendedName>
        <fullName evidence="1">Cell division protein FtsX</fullName>
    </recommendedName>
</protein>
<organism evidence="4 5">
    <name type="scientific">Geosporobacter ferrireducens</name>
    <dbReference type="NCBI Taxonomy" id="1424294"/>
    <lineage>
        <taxon>Bacteria</taxon>
        <taxon>Bacillati</taxon>
        <taxon>Bacillota</taxon>
        <taxon>Clostridia</taxon>
        <taxon>Peptostreptococcales</taxon>
        <taxon>Thermotaleaceae</taxon>
        <taxon>Geosporobacter</taxon>
    </lineage>
</organism>
<comment type="similarity">
    <text evidence="1">Belongs to the ABC-4 integral membrane protein family. FtsX subfamily.</text>
</comment>
<dbReference type="PANTHER" id="PTHR47755:SF1">
    <property type="entry name" value="CELL DIVISION PROTEIN FTSX"/>
    <property type="match status" value="1"/>
</dbReference>
<evidence type="ECO:0000313" key="5">
    <source>
        <dbReference type="Proteomes" id="UP000095743"/>
    </source>
</evidence>
<feature type="transmembrane region" description="Helical" evidence="2">
    <location>
        <begin position="171"/>
        <end position="193"/>
    </location>
</feature>
<gene>
    <name evidence="4" type="ORF">Gferi_22680</name>
</gene>
<evidence type="ECO:0000256" key="2">
    <source>
        <dbReference type="SAM" id="Phobius"/>
    </source>
</evidence>
<feature type="transmembrane region" description="Helical" evidence="2">
    <location>
        <begin position="269"/>
        <end position="289"/>
    </location>
</feature>
<reference evidence="4 5" key="1">
    <citation type="submission" date="2016-09" db="EMBL/GenBank/DDBJ databases">
        <title>Genomic analysis reveals versatility of anaerobic energy metabolism of Geosporobacter ferrireducens IRF9 of phylum Firmicutes.</title>
        <authorList>
            <person name="Kim S.-J."/>
        </authorList>
    </citation>
    <scope>NUCLEOTIDE SEQUENCE [LARGE SCALE GENOMIC DNA]</scope>
    <source>
        <strain evidence="4 5">IRF9</strain>
    </source>
</reference>
<comment type="subcellular location">
    <subcellularLocation>
        <location evidence="1">Cell membrane</location>
    </subcellularLocation>
</comment>
<keyword evidence="1" id="KW-0131">Cell cycle</keyword>
<dbReference type="STRING" id="1424294.Gferi_22680"/>
<feature type="domain" description="FtsX extracellular" evidence="3">
    <location>
        <begin position="62"/>
        <end position="152"/>
    </location>
</feature>
<keyword evidence="1" id="KW-0132">Cell division</keyword>
<evidence type="ECO:0000256" key="1">
    <source>
        <dbReference type="PIRNR" id="PIRNR003097"/>
    </source>
</evidence>
<dbReference type="OrthoDB" id="1952338at2"/>
<dbReference type="KEGG" id="gfe:Gferi_22680"/>
<dbReference type="Gene3D" id="3.30.70.3040">
    <property type="match status" value="1"/>
</dbReference>
<dbReference type="Pfam" id="PF18075">
    <property type="entry name" value="FtsX_ECD"/>
    <property type="match status" value="1"/>
</dbReference>
<dbReference type="InterPro" id="IPR004513">
    <property type="entry name" value="FtsX"/>
</dbReference>
<proteinExistence type="inferred from homology"/>
<sequence>MTSISSNIGYFFREAKTVIRLNLLTNILSLLSTGLIFFILAMVISGWWVSSEVIEVIQEEAEVSVYFDESLNPMDVLHLVKAIKGIEGVREARIVDQGEAYSRMVEILGEEARVLEFFDDNPFSSFIEVKIHLEQMNPVLEKILPMKGIEHVRDNREILDRLHSVVRILKLVGYLAAMAVGISTLVIISHMIRLGIYHNREQINTLRLLGAPEIFIACPFMLVGMTLTLGGGLLASMMSDFALKEVYAQMTGPLPFIPLPPLETIVGKLALLVITLSISLGFIGSLVGLSSERSN</sequence>
<feature type="transmembrane region" description="Helical" evidence="2">
    <location>
        <begin position="21"/>
        <end position="49"/>
    </location>
</feature>